<dbReference type="Proteomes" id="UP000295757">
    <property type="component" value="Unassembled WGS sequence"/>
</dbReference>
<evidence type="ECO:0000256" key="5">
    <source>
        <dbReference type="ARBA" id="ARBA00023274"/>
    </source>
</evidence>
<keyword evidence="2" id="KW-0699">rRNA-binding</keyword>
<dbReference type="SUPFAM" id="SSF55653">
    <property type="entry name" value="Ribosomal protein L9 C-domain"/>
    <property type="match status" value="1"/>
</dbReference>
<dbReference type="GO" id="GO:0005840">
    <property type="term" value="C:ribosome"/>
    <property type="evidence" value="ECO:0007669"/>
    <property type="project" value="UniProtKB-KW"/>
</dbReference>
<name>A0A4R7UFQ1_9BACT</name>
<keyword evidence="4 10" id="KW-0689">Ribosomal protein</keyword>
<evidence type="ECO:0000256" key="2">
    <source>
        <dbReference type="ARBA" id="ARBA00022730"/>
    </source>
</evidence>
<keyword evidence="5" id="KW-0687">Ribonucleoprotein</keyword>
<dbReference type="InterPro" id="IPR036791">
    <property type="entry name" value="Ribosomal_bL9_C_sf"/>
</dbReference>
<feature type="coiled-coil region" evidence="8">
    <location>
        <begin position="39"/>
        <end position="77"/>
    </location>
</feature>
<evidence type="ECO:0000313" key="10">
    <source>
        <dbReference type="EMBL" id="TDV24445.1"/>
    </source>
</evidence>
<evidence type="ECO:0000256" key="8">
    <source>
        <dbReference type="SAM" id="Coils"/>
    </source>
</evidence>
<dbReference type="InterPro" id="IPR036935">
    <property type="entry name" value="Ribosomal_bL9_N_sf"/>
</dbReference>
<dbReference type="InterPro" id="IPR000244">
    <property type="entry name" value="Ribosomal_bL9"/>
</dbReference>
<dbReference type="InterPro" id="IPR020069">
    <property type="entry name" value="Ribosomal_bL9_C"/>
</dbReference>
<evidence type="ECO:0000256" key="7">
    <source>
        <dbReference type="ARBA" id="ARBA00035456"/>
    </source>
</evidence>
<dbReference type="PROSITE" id="PS00651">
    <property type="entry name" value="RIBOSOMAL_L9"/>
    <property type="match status" value="1"/>
</dbReference>
<dbReference type="PANTHER" id="PTHR21368">
    <property type="entry name" value="50S RIBOSOMAL PROTEIN L9"/>
    <property type="match status" value="1"/>
</dbReference>
<dbReference type="Gene3D" id="3.10.430.100">
    <property type="entry name" value="Ribosomal protein L9, C-terminal domain"/>
    <property type="match status" value="1"/>
</dbReference>
<proteinExistence type="inferred from homology"/>
<evidence type="ECO:0000256" key="3">
    <source>
        <dbReference type="ARBA" id="ARBA00022884"/>
    </source>
</evidence>
<dbReference type="InterPro" id="IPR009027">
    <property type="entry name" value="Ribosomal_bL9/RNase_H1_N"/>
</dbReference>
<keyword evidence="8" id="KW-0175">Coiled coil</keyword>
<dbReference type="GO" id="GO:1990904">
    <property type="term" value="C:ribonucleoprotein complex"/>
    <property type="evidence" value="ECO:0007669"/>
    <property type="project" value="UniProtKB-KW"/>
</dbReference>
<organism evidence="10 11">
    <name type="scientific">Mycoplasmopsis mustelae</name>
    <dbReference type="NCBI Taxonomy" id="171289"/>
    <lineage>
        <taxon>Bacteria</taxon>
        <taxon>Bacillati</taxon>
        <taxon>Mycoplasmatota</taxon>
        <taxon>Mycoplasmoidales</taxon>
        <taxon>Metamycoplasmataceae</taxon>
        <taxon>Mycoplasmopsis</taxon>
    </lineage>
</organism>
<dbReference type="EMBL" id="SOCN01000001">
    <property type="protein sequence ID" value="TDV24445.1"/>
    <property type="molecule type" value="Genomic_DNA"/>
</dbReference>
<dbReference type="Pfam" id="PF03948">
    <property type="entry name" value="Ribosomal_L9_C"/>
    <property type="match status" value="1"/>
</dbReference>
<evidence type="ECO:0000256" key="6">
    <source>
        <dbReference type="ARBA" id="ARBA00035292"/>
    </source>
</evidence>
<comment type="caution">
    <text evidence="10">The sequence shown here is derived from an EMBL/GenBank/DDBJ whole genome shotgun (WGS) entry which is preliminary data.</text>
</comment>
<dbReference type="NCBIfam" id="TIGR00158">
    <property type="entry name" value="L9"/>
    <property type="match status" value="1"/>
</dbReference>
<dbReference type="GO" id="GO:0003735">
    <property type="term" value="F:structural constituent of ribosome"/>
    <property type="evidence" value="ECO:0007669"/>
    <property type="project" value="InterPro"/>
</dbReference>
<dbReference type="Gene3D" id="3.40.5.10">
    <property type="entry name" value="Ribosomal protein L9, N-terminal domain"/>
    <property type="match status" value="1"/>
</dbReference>
<comment type="similarity">
    <text evidence="1">Belongs to the bacterial ribosomal protein bL9 family.</text>
</comment>
<dbReference type="OrthoDB" id="9788336at2"/>
<evidence type="ECO:0000313" key="11">
    <source>
        <dbReference type="Proteomes" id="UP000295757"/>
    </source>
</evidence>
<dbReference type="Pfam" id="PF01281">
    <property type="entry name" value="Ribosomal_L9_N"/>
    <property type="match status" value="1"/>
</dbReference>
<gene>
    <name evidence="10" type="ORF">BCF59_0415</name>
</gene>
<accession>A0A4R7UFQ1</accession>
<dbReference type="GO" id="GO:0019843">
    <property type="term" value="F:rRNA binding"/>
    <property type="evidence" value="ECO:0007669"/>
    <property type="project" value="UniProtKB-KW"/>
</dbReference>
<evidence type="ECO:0000259" key="9">
    <source>
        <dbReference type="PROSITE" id="PS00651"/>
    </source>
</evidence>
<feature type="domain" description="Ribosomal protein L9" evidence="9">
    <location>
        <begin position="12"/>
        <end position="39"/>
    </location>
</feature>
<dbReference type="InterPro" id="IPR020594">
    <property type="entry name" value="Ribosomal_bL9_bac/chp"/>
</dbReference>
<keyword evidence="3" id="KW-0694">RNA-binding</keyword>
<protein>
    <recommendedName>
        <fullName evidence="6">Large ribosomal subunit protein bL9</fullName>
    </recommendedName>
    <alternativeName>
        <fullName evidence="7">50S ribosomal protein L9</fullName>
    </alternativeName>
</protein>
<evidence type="ECO:0000256" key="4">
    <source>
        <dbReference type="ARBA" id="ARBA00022980"/>
    </source>
</evidence>
<reference evidence="10 11" key="1">
    <citation type="submission" date="2019-03" db="EMBL/GenBank/DDBJ databases">
        <title>Genomic Encyclopedia of Archaeal and Bacterial Type Strains, Phase II (KMG-II): from individual species to whole genera.</title>
        <authorList>
            <person name="Goeker M."/>
        </authorList>
    </citation>
    <scope>NUCLEOTIDE SEQUENCE [LARGE SCALE GENOMIC DNA]</scope>
    <source>
        <strain evidence="10 11">ATCC 35214</strain>
    </source>
</reference>
<dbReference type="InterPro" id="IPR020070">
    <property type="entry name" value="Ribosomal_bL9_N"/>
</dbReference>
<evidence type="ECO:0000256" key="1">
    <source>
        <dbReference type="ARBA" id="ARBA00010605"/>
    </source>
</evidence>
<dbReference type="RefSeq" id="WP_134110739.1">
    <property type="nucleotide sequence ID" value="NZ_SOCN01000001.1"/>
</dbReference>
<dbReference type="SUPFAM" id="SSF55658">
    <property type="entry name" value="L9 N-domain-like"/>
    <property type="match status" value="1"/>
</dbReference>
<sequence>MKIILLKDCKDGKANTIIDVAPGYGVNFLIKKGFGVAYNEQTNAQLQRKLNELVANEHQVRSEALKLKKQLENLTLKFHLNANIDGHKNLNVHGSVSTKEVDKHLKELGFKLPKHALHKIHLVSEGSHEIEAALYKDIVAKIRIEITINVKK</sequence>
<dbReference type="GO" id="GO:0006412">
    <property type="term" value="P:translation"/>
    <property type="evidence" value="ECO:0007669"/>
    <property type="project" value="InterPro"/>
</dbReference>
<keyword evidence="11" id="KW-1185">Reference proteome</keyword>
<dbReference type="AlphaFoldDB" id="A0A4R7UFQ1"/>